<organism evidence="4 5">
    <name type="scientific">Elasticomyces elasticus</name>
    <dbReference type="NCBI Taxonomy" id="574655"/>
    <lineage>
        <taxon>Eukaryota</taxon>
        <taxon>Fungi</taxon>
        <taxon>Dikarya</taxon>
        <taxon>Ascomycota</taxon>
        <taxon>Pezizomycotina</taxon>
        <taxon>Dothideomycetes</taxon>
        <taxon>Dothideomycetidae</taxon>
        <taxon>Mycosphaerellales</taxon>
        <taxon>Teratosphaeriaceae</taxon>
        <taxon>Elasticomyces</taxon>
    </lineage>
</organism>
<dbReference type="PANTHER" id="PTHR24148">
    <property type="entry name" value="ANKYRIN REPEAT DOMAIN-CONTAINING PROTEIN 39 HOMOLOG-RELATED"/>
    <property type="match status" value="1"/>
</dbReference>
<evidence type="ECO:0000313" key="5">
    <source>
        <dbReference type="Proteomes" id="UP001310594"/>
    </source>
</evidence>
<dbReference type="PANTHER" id="PTHR24148:SF73">
    <property type="entry name" value="HET DOMAIN PROTEIN (AFU_ORTHOLOGUE AFUA_8G01020)"/>
    <property type="match status" value="1"/>
</dbReference>
<feature type="domain" description="Glycosyl transferase CAP10" evidence="3">
    <location>
        <begin position="164"/>
        <end position="401"/>
    </location>
</feature>
<dbReference type="SMART" id="SM00672">
    <property type="entry name" value="CAP10"/>
    <property type="match status" value="1"/>
</dbReference>
<dbReference type="InterPro" id="IPR010730">
    <property type="entry name" value="HET"/>
</dbReference>
<accession>A0AAN8A5Y9</accession>
<gene>
    <name evidence="4" type="ORF">LTR97_000629</name>
</gene>
<feature type="region of interest" description="Disordered" evidence="1">
    <location>
        <begin position="37"/>
        <end position="58"/>
    </location>
</feature>
<feature type="compositionally biased region" description="Basic and acidic residues" evidence="1">
    <location>
        <begin position="37"/>
        <end position="46"/>
    </location>
</feature>
<proteinExistence type="predicted"/>
<protein>
    <recommendedName>
        <fullName evidence="3">Glycosyl transferase CAP10 domain-containing protein</fullName>
    </recommendedName>
</protein>
<comment type="caution">
    <text evidence="4">The sequence shown here is derived from an EMBL/GenBank/DDBJ whole genome shotgun (WGS) entry which is preliminary data.</text>
</comment>
<evidence type="ECO:0000313" key="4">
    <source>
        <dbReference type="EMBL" id="KAK5708089.1"/>
    </source>
</evidence>
<dbReference type="InterPro" id="IPR006598">
    <property type="entry name" value="CAP10"/>
</dbReference>
<keyword evidence="2" id="KW-0732">Signal</keyword>
<evidence type="ECO:0000256" key="1">
    <source>
        <dbReference type="SAM" id="MobiDB-lite"/>
    </source>
</evidence>
<dbReference type="EMBL" id="JAVRQU010000001">
    <property type="protein sequence ID" value="KAK5708089.1"/>
    <property type="molecule type" value="Genomic_DNA"/>
</dbReference>
<dbReference type="AlphaFoldDB" id="A0AAN8A5Y9"/>
<evidence type="ECO:0000256" key="2">
    <source>
        <dbReference type="SAM" id="SignalP"/>
    </source>
</evidence>
<dbReference type="Proteomes" id="UP001310594">
    <property type="component" value="Unassembled WGS sequence"/>
</dbReference>
<dbReference type="Pfam" id="PF06985">
    <property type="entry name" value="HET"/>
    <property type="match status" value="1"/>
</dbReference>
<name>A0AAN8A5Y9_9PEZI</name>
<reference evidence="4" key="1">
    <citation type="submission" date="2023-08" db="EMBL/GenBank/DDBJ databases">
        <title>Black Yeasts Isolated from many extreme environments.</title>
        <authorList>
            <person name="Coleine C."/>
            <person name="Stajich J.E."/>
            <person name="Selbmann L."/>
        </authorList>
    </citation>
    <scope>NUCLEOTIDE SEQUENCE</scope>
    <source>
        <strain evidence="4">CCFEE 5810</strain>
    </source>
</reference>
<feature type="signal peptide" evidence="2">
    <location>
        <begin position="1"/>
        <end position="30"/>
    </location>
</feature>
<feature type="chain" id="PRO_5042829116" description="Glycosyl transferase CAP10 domain-containing protein" evidence="2">
    <location>
        <begin position="31"/>
        <end position="1062"/>
    </location>
</feature>
<sequence length="1062" mass="121208">MRTIALYGTLAALITAALVLFTTQGGPAFATHTYDRLKHPKPKPDRAGPSISHSQSHFSPAKQWEYSYKRDRRNYGLSEEQCSAAFPKLYKEVDRAVAYRKKGGNVTSEELDPSWRGDGIVRAMIHDNQLYIIDAHGIWDANHRPRSIATLHSLNRAVTATSEQLPDIEFAFTDHDSALRPDDSGRTTWGYSRLANQESVWLMPDFGGLRSYSELQSILEADEDDFLDKNPKLIWRGSLNVGSGHDAREGLIKNSLNQPWSDVQTLDWHNETDIHDKLLSMQEHCEYMFTAQTEGNTYSGRLKYLLNCHSVLLAHDMNFIEHFHHLLQASGPEQNYVKLKRDFSDLQRQMSKLGKPANMPATKSIADNALKTFRERYLTPAAEACYWRAIIRGWASVQGFEPQIWEDDGKALKDWRGEMKTKRKIRGVPFESYVIMEEVEWDIPNEAPDYSAVSYCWGTQLPTASLTVFPQVHEWYQIGITPSLNSILRRISEVCPARWLWVDALCINQANEEEKSHQVSLMKSIYERAGSVYVWLGGTDLEGMDLHERPSLCPQEASCEDSWGNNDIFIVPDSRHSVSSALHTPDVPGAEPFRLRGMTQTRWHTDHVASKRHANHLVGILQRVAADEDKWWDRLWVIQELAVAKACYVFLGSFIISWHAFVITLTTNWGTTKSAYRVPFPQSLPDLQTLRENVWRFHSCRLKEWGEDLQVILRKTEGQRYSDERDRIYAILGLSSQTVRNSIPVDYQTSLAEVFATAASHLMRTKGGMDVFFDWPRRIEAPRRSESQVLPSWVPDFRLPQWDGDQRGFYRMGRYYAGTHDRLSSQYQQRVYVKRRELQLPCCYLDTVDEVAYDIGALIREAEGRGTSDFEQVYRVVLPRLREVIIAGVERSPLPEDPVGDLDRTGFLKTLCFGHDDWNFLKQIDMEMFGQMIEAMFDAMDQDLDYRAAKESLGPELFSHAPPFQAMLEHFFGRTSQRSLFATRHGFVGSASNDILKDDIVVVPIKASTPVVLRRAMSLPIQTAINPAFTLVSDSYVHGVMEGELMDLANSGSVPVESVTLV</sequence>
<dbReference type="Pfam" id="PF05686">
    <property type="entry name" value="Glyco_transf_90"/>
    <property type="match status" value="1"/>
</dbReference>
<evidence type="ECO:0000259" key="3">
    <source>
        <dbReference type="SMART" id="SM00672"/>
    </source>
</evidence>
<dbReference type="InterPro" id="IPR052895">
    <property type="entry name" value="HetReg/Transcr_Mod"/>
</dbReference>